<name>A0A5D2F5S0_GOSDA</name>
<feature type="non-terminal residue" evidence="1">
    <location>
        <position position="1"/>
    </location>
</feature>
<dbReference type="AlphaFoldDB" id="A0A5D2F5S0"/>
<dbReference type="Proteomes" id="UP000323506">
    <property type="component" value="Chromosome A10"/>
</dbReference>
<proteinExistence type="predicted"/>
<evidence type="ECO:0000313" key="2">
    <source>
        <dbReference type="Proteomes" id="UP000323506"/>
    </source>
</evidence>
<accession>A0A5D2F5S0</accession>
<evidence type="ECO:0000313" key="1">
    <source>
        <dbReference type="EMBL" id="TYH00009.1"/>
    </source>
</evidence>
<protein>
    <submittedName>
        <fullName evidence="1">Uncharacterized protein</fullName>
    </submittedName>
</protein>
<keyword evidence="2" id="KW-1185">Reference proteome</keyword>
<reference evidence="1 2" key="1">
    <citation type="submission" date="2019-06" db="EMBL/GenBank/DDBJ databases">
        <title>WGS assembly of Gossypium darwinii.</title>
        <authorList>
            <person name="Chen Z.J."/>
            <person name="Sreedasyam A."/>
            <person name="Ando A."/>
            <person name="Song Q."/>
            <person name="De L."/>
            <person name="Hulse-Kemp A."/>
            <person name="Ding M."/>
            <person name="Ye W."/>
            <person name="Kirkbride R."/>
            <person name="Jenkins J."/>
            <person name="Plott C."/>
            <person name="Lovell J."/>
            <person name="Lin Y.-M."/>
            <person name="Vaughn R."/>
            <person name="Liu B."/>
            <person name="Li W."/>
            <person name="Simpson S."/>
            <person name="Scheffler B."/>
            <person name="Saski C."/>
            <person name="Grover C."/>
            <person name="Hu G."/>
            <person name="Conover J."/>
            <person name="Carlson J."/>
            <person name="Shu S."/>
            <person name="Boston L."/>
            <person name="Williams M."/>
            <person name="Peterson D."/>
            <person name="Mcgee K."/>
            <person name="Jones D."/>
            <person name="Wendel J."/>
            <person name="Stelly D."/>
            <person name="Grimwood J."/>
            <person name="Schmutz J."/>
        </authorList>
    </citation>
    <scope>NUCLEOTIDE SEQUENCE [LARGE SCALE GENOMIC DNA]</scope>
    <source>
        <strain evidence="1">1808015.09</strain>
    </source>
</reference>
<sequence length="121" mass="13417">PLPTCTIVALRCYHRHLFFRPNNGTSKKILLALSFLVCFHRELLEIPLGFSSADDLAPMSSPLISVSSPIGEVLNVFGCRFIVAALRRQTEPPPLNNYGTLIVASPYRVQRLDHLDLSTVA</sequence>
<dbReference type="EMBL" id="CM017697">
    <property type="protein sequence ID" value="TYH00009.1"/>
    <property type="molecule type" value="Genomic_DNA"/>
</dbReference>
<gene>
    <name evidence="1" type="ORF">ES288_A10G240500v1</name>
</gene>
<organism evidence="1 2">
    <name type="scientific">Gossypium darwinii</name>
    <name type="common">Darwin's cotton</name>
    <name type="synonym">Gossypium barbadense var. darwinii</name>
    <dbReference type="NCBI Taxonomy" id="34276"/>
    <lineage>
        <taxon>Eukaryota</taxon>
        <taxon>Viridiplantae</taxon>
        <taxon>Streptophyta</taxon>
        <taxon>Embryophyta</taxon>
        <taxon>Tracheophyta</taxon>
        <taxon>Spermatophyta</taxon>
        <taxon>Magnoliopsida</taxon>
        <taxon>eudicotyledons</taxon>
        <taxon>Gunneridae</taxon>
        <taxon>Pentapetalae</taxon>
        <taxon>rosids</taxon>
        <taxon>malvids</taxon>
        <taxon>Malvales</taxon>
        <taxon>Malvaceae</taxon>
        <taxon>Malvoideae</taxon>
        <taxon>Gossypium</taxon>
    </lineage>
</organism>